<name>A0PZY0_CLONN</name>
<sequence>MQNIFTARTLEECLQLASQKLNLEKQEIDYEILEERQGIFIKKVTISVKSLKNNKKNNEKYIKIENKEENSENIDGTVMIKKGKIVVKNPRKKGKAAVILPNNNVTVLVDGVAVINKKEVYEDNVIDVLFEENTAQRVLNIETSNSVMEAYVTVKYMPENIYELNDTEEKHKLQITPIIKEQKYPKPYTIDEIKEILLSKGIKAGIIKERLYELTQLKDTEELLVAKGIKPINGIDDKVNINFETNSAKKFRQDKNGNVDYKSIGIVKEVKVGEVLATIEKGIEGKDGIDIRGIVKKHVPGKKVKLKIGQGCKFKDENTVVSTIEGKPSLKGGVICVNKVHHIEKDVDITTGNVDFVGDVLIYGNVKEGMKVNCGQNLTVNRNIEHAKIYSKQDMDILGNVINSELYAGGNNIFKLNKLNILEKLNSGINELIGTVEHIKKFNLLGKKVRDGEILKVLLENKFKYIDELCVEFSKTLIETDSNEEKLLSNFINKKLIGIGPFSIKNVKELQLFTIRINKVVDDIKNSLTMPVTMSVSYCQDSILKCSGNIVITGKGEYVSEIISHGNVEFIASGSIARGGTIKAEKEIKCKEVGSEGGVSTKLIVGPKGHIWVDIAYQNTRFVVGEKEYILEIPSKEIHAYLGDDGEIIVDKFVL</sequence>
<dbReference type="Pfam" id="PF03961">
    <property type="entry name" value="FapA"/>
    <property type="match status" value="1"/>
</dbReference>
<reference evidence="2 3" key="1">
    <citation type="journal article" date="2006" name="Nat. Biotechnol.">
        <title>The genome and transcriptomes of the anti-tumor agent Clostridium novyi-NT.</title>
        <authorList>
            <person name="Bettegowda C."/>
            <person name="Huang X."/>
            <person name="Lin J."/>
            <person name="Cheong I."/>
            <person name="Kohli M."/>
            <person name="Szabo S.A."/>
            <person name="Zhang X."/>
            <person name="Diaz L.A. Jr."/>
            <person name="Velculescu V.E."/>
            <person name="Parmigiani G."/>
            <person name="Kinzler K.W."/>
            <person name="Vogelstein B."/>
            <person name="Zhou S."/>
        </authorList>
    </citation>
    <scope>NUCLEOTIDE SEQUENCE [LARGE SCALE GENOMIC DNA]</scope>
    <source>
        <strain evidence="2 3">NT</strain>
    </source>
</reference>
<dbReference type="Pfam" id="PF14804">
    <property type="entry name" value="Jag_N"/>
    <property type="match status" value="1"/>
</dbReference>
<dbReference type="InterPro" id="IPR046865">
    <property type="entry name" value="FapA_b_solenoid"/>
</dbReference>
<dbReference type="Proteomes" id="UP000008220">
    <property type="component" value="Chromosome"/>
</dbReference>
<dbReference type="Pfam" id="PF20250">
    <property type="entry name" value="FapA_N"/>
    <property type="match status" value="1"/>
</dbReference>
<accession>A0PZY0</accession>
<dbReference type="SMART" id="SM01245">
    <property type="entry name" value="Jag_N"/>
    <property type="match status" value="1"/>
</dbReference>
<organism evidence="2 3">
    <name type="scientific">Clostridium novyi (strain NT)</name>
    <dbReference type="NCBI Taxonomy" id="386415"/>
    <lineage>
        <taxon>Bacteria</taxon>
        <taxon>Bacillati</taxon>
        <taxon>Bacillota</taxon>
        <taxon>Clostridia</taxon>
        <taxon>Eubacteriales</taxon>
        <taxon>Clostridiaceae</taxon>
        <taxon>Clostridium</taxon>
    </lineage>
</organism>
<dbReference type="InterPro" id="IPR032782">
    <property type="entry name" value="KhpB_N"/>
</dbReference>
<dbReference type="PATRIC" id="fig|386415.7.peg.961"/>
<dbReference type="KEGG" id="cno:NT01CX_1859"/>
<dbReference type="PANTHER" id="PTHR38032">
    <property type="entry name" value="POLYMERASE-RELATED"/>
    <property type="match status" value="1"/>
</dbReference>
<evidence type="ECO:0000259" key="1">
    <source>
        <dbReference type="SMART" id="SM01245"/>
    </source>
</evidence>
<gene>
    <name evidence="2" type="ordered locus">NT01CX_1859</name>
</gene>
<dbReference type="RefSeq" id="WP_011721936.1">
    <property type="nucleotide sequence ID" value="NC_008593.1"/>
</dbReference>
<dbReference type="InterPro" id="IPR046866">
    <property type="entry name" value="FapA_N"/>
</dbReference>
<keyword evidence="3" id="KW-1185">Reference proteome</keyword>
<protein>
    <submittedName>
        <fullName evidence="2">Conserved protein</fullName>
    </submittedName>
</protein>
<dbReference type="eggNOG" id="COG1315">
    <property type="taxonomic scope" value="Bacteria"/>
</dbReference>
<evidence type="ECO:0000313" key="3">
    <source>
        <dbReference type="Proteomes" id="UP000008220"/>
    </source>
</evidence>
<evidence type="ECO:0000313" key="2">
    <source>
        <dbReference type="EMBL" id="ABK60755.1"/>
    </source>
</evidence>
<proteinExistence type="predicted"/>
<dbReference type="InterPro" id="IPR005646">
    <property type="entry name" value="FapA"/>
</dbReference>
<dbReference type="PANTHER" id="PTHR38032:SF1">
    <property type="entry name" value="RNA-BINDING PROTEIN KHPB N-TERMINAL DOMAIN-CONTAINING PROTEIN"/>
    <property type="match status" value="1"/>
</dbReference>
<dbReference type="InterPro" id="IPR038247">
    <property type="entry name" value="Jag_N_dom_sf"/>
</dbReference>
<dbReference type="Gene3D" id="3.30.30.80">
    <property type="entry name" value="probable RNA-binding protein from clostridium symbiosum atcc 14940"/>
    <property type="match status" value="1"/>
</dbReference>
<dbReference type="AlphaFoldDB" id="A0PZY0"/>
<dbReference type="EMBL" id="CP000382">
    <property type="protein sequence ID" value="ABK60755.1"/>
    <property type="molecule type" value="Genomic_DNA"/>
</dbReference>
<dbReference type="STRING" id="386415.NT01CX_1859"/>
<feature type="domain" description="RNA-binding protein KhpB N-terminal" evidence="1">
    <location>
        <begin position="4"/>
        <end position="49"/>
    </location>
</feature>
<dbReference type="HOGENOM" id="CLU_015044_1_0_9"/>